<keyword evidence="4" id="KW-1185">Reference proteome</keyword>
<dbReference type="EMBL" id="SEWE01000081">
    <property type="protein sequence ID" value="RYU74522.1"/>
    <property type="molecule type" value="Genomic_DNA"/>
</dbReference>
<evidence type="ECO:0000313" key="3">
    <source>
        <dbReference type="EMBL" id="RYU74522.1"/>
    </source>
</evidence>
<proteinExistence type="predicted"/>
<evidence type="ECO:0000256" key="2">
    <source>
        <dbReference type="SAM" id="SignalP"/>
    </source>
</evidence>
<feature type="signal peptide" evidence="2">
    <location>
        <begin position="1"/>
        <end position="31"/>
    </location>
</feature>
<feature type="chain" id="PRO_5020412872" evidence="2">
    <location>
        <begin position="32"/>
        <end position="241"/>
    </location>
</feature>
<gene>
    <name evidence="3" type="ORF">EWM57_20410</name>
</gene>
<accession>A0A4Q5L677</accession>
<keyword evidence="1 2" id="KW-0732">Signal</keyword>
<dbReference type="Pfam" id="PF13517">
    <property type="entry name" value="FG-GAP_3"/>
    <property type="match status" value="2"/>
</dbReference>
<dbReference type="PANTHER" id="PTHR46580">
    <property type="entry name" value="SENSOR KINASE-RELATED"/>
    <property type="match status" value="1"/>
</dbReference>
<reference evidence="3 4" key="1">
    <citation type="submission" date="2019-02" db="EMBL/GenBank/DDBJ databases">
        <title>Bacterial novel species isolated from soil.</title>
        <authorList>
            <person name="Jung H.-Y."/>
        </authorList>
    </citation>
    <scope>NUCLEOTIDE SEQUENCE [LARGE SCALE GENOMIC DNA]</scope>
    <source>
        <strain evidence="3 4">1-3-3-3</strain>
    </source>
</reference>
<evidence type="ECO:0000256" key="1">
    <source>
        <dbReference type="ARBA" id="ARBA00022729"/>
    </source>
</evidence>
<protein>
    <submittedName>
        <fullName evidence="3">VCBS repeat-containing protein</fullName>
    </submittedName>
</protein>
<name>A0A4Q5L677_9BACT</name>
<dbReference type="PANTHER" id="PTHR46580:SF4">
    <property type="entry name" value="ATP_GTP-BINDING PROTEIN"/>
    <property type="match status" value="1"/>
</dbReference>
<dbReference type="RefSeq" id="WP_129923153.1">
    <property type="nucleotide sequence ID" value="NZ_SEWE01000081.1"/>
</dbReference>
<dbReference type="AlphaFoldDB" id="A0A4Q5L677"/>
<dbReference type="InterPro" id="IPR013517">
    <property type="entry name" value="FG-GAP"/>
</dbReference>
<dbReference type="OrthoDB" id="877328at2"/>
<evidence type="ECO:0000313" key="4">
    <source>
        <dbReference type="Proteomes" id="UP000294155"/>
    </source>
</evidence>
<dbReference type="SUPFAM" id="SSF69318">
    <property type="entry name" value="Integrin alpha N-terminal domain"/>
    <property type="match status" value="1"/>
</dbReference>
<dbReference type="Gene3D" id="2.130.10.130">
    <property type="entry name" value="Integrin alpha, N-terminal"/>
    <property type="match status" value="2"/>
</dbReference>
<dbReference type="Proteomes" id="UP000294155">
    <property type="component" value="Unassembled WGS sequence"/>
</dbReference>
<feature type="non-terminal residue" evidence="3">
    <location>
        <position position="241"/>
    </location>
</feature>
<sequence>MKHYYLCGPWARHLTPALTGMALLLATAARAQNPTFASPVAYAAGGYAQGIISADFNGDGRPDLATANSGSSNVGVLLQSGTTAGAFLTPSLYNGGDFTPVLAAGDLNGDNRPDIAFISQSTISVGVLLNSATTPGTFATPTFYPASNGSSSSRGVAIADVNGDGRNDLITGNATQIGVRLNSTTTPGTFPTLATYASGNGTGSTDEIVVGDVNGDGRPDIIAANTNTNTISVLLNSATTP</sequence>
<comment type="caution">
    <text evidence="3">The sequence shown here is derived from an EMBL/GenBank/DDBJ whole genome shotgun (WGS) entry which is preliminary data.</text>
</comment>
<dbReference type="InterPro" id="IPR028994">
    <property type="entry name" value="Integrin_alpha_N"/>
</dbReference>
<organism evidence="3 4">
    <name type="scientific">Hymenobacter persicinus</name>
    <dbReference type="NCBI Taxonomy" id="2025506"/>
    <lineage>
        <taxon>Bacteria</taxon>
        <taxon>Pseudomonadati</taxon>
        <taxon>Bacteroidota</taxon>
        <taxon>Cytophagia</taxon>
        <taxon>Cytophagales</taxon>
        <taxon>Hymenobacteraceae</taxon>
        <taxon>Hymenobacter</taxon>
    </lineage>
</organism>